<organism evidence="14 15">
    <name type="scientific">Amblyomma americanum</name>
    <name type="common">Lone star tick</name>
    <dbReference type="NCBI Taxonomy" id="6943"/>
    <lineage>
        <taxon>Eukaryota</taxon>
        <taxon>Metazoa</taxon>
        <taxon>Ecdysozoa</taxon>
        <taxon>Arthropoda</taxon>
        <taxon>Chelicerata</taxon>
        <taxon>Arachnida</taxon>
        <taxon>Acari</taxon>
        <taxon>Parasitiformes</taxon>
        <taxon>Ixodida</taxon>
        <taxon>Ixodoidea</taxon>
        <taxon>Ixodidae</taxon>
        <taxon>Amblyomminae</taxon>
        <taxon>Amblyomma</taxon>
    </lineage>
</organism>
<dbReference type="AlphaFoldDB" id="A0AAQ4ECS4"/>
<accession>A0AAQ4ECS4</accession>
<dbReference type="GO" id="GO:0044297">
    <property type="term" value="C:cell body"/>
    <property type="evidence" value="ECO:0007669"/>
    <property type="project" value="UniProtKB-ARBA"/>
</dbReference>
<comment type="catalytic activity">
    <reaction evidence="10">
        <text>NAD(+) + H2O = ADP-D-ribose + nicotinamide + H(+)</text>
        <dbReference type="Rhea" id="RHEA:16301"/>
        <dbReference type="ChEBI" id="CHEBI:15377"/>
        <dbReference type="ChEBI" id="CHEBI:15378"/>
        <dbReference type="ChEBI" id="CHEBI:17154"/>
        <dbReference type="ChEBI" id="CHEBI:57540"/>
        <dbReference type="ChEBI" id="CHEBI:57967"/>
        <dbReference type="EC" id="3.2.2.6"/>
    </reaction>
    <physiologicalReaction direction="left-to-right" evidence="10">
        <dbReference type="Rhea" id="RHEA:16302"/>
    </physiologicalReaction>
</comment>
<dbReference type="Pfam" id="PF13676">
    <property type="entry name" value="TIR_2"/>
    <property type="match status" value="1"/>
</dbReference>
<gene>
    <name evidence="14" type="ORF">V5799_024203</name>
</gene>
<evidence type="ECO:0000256" key="2">
    <source>
        <dbReference type="ARBA" id="ARBA00008291"/>
    </source>
</evidence>
<dbReference type="SUPFAM" id="SSF47769">
    <property type="entry name" value="SAM/Pointed domain"/>
    <property type="match status" value="2"/>
</dbReference>
<evidence type="ECO:0000259" key="13">
    <source>
        <dbReference type="PROSITE" id="PS50105"/>
    </source>
</evidence>
<dbReference type="InterPro" id="IPR001660">
    <property type="entry name" value="SAM"/>
</dbReference>
<dbReference type="GO" id="GO:0034128">
    <property type="term" value="P:negative regulation of MyD88-independent toll-like receptor signaling pathway"/>
    <property type="evidence" value="ECO:0007669"/>
    <property type="project" value="InterPro"/>
</dbReference>
<reference evidence="14 15" key="1">
    <citation type="journal article" date="2023" name="Arcadia Sci">
        <title>De novo assembly of a long-read Amblyomma americanum tick genome.</title>
        <authorList>
            <person name="Chou S."/>
            <person name="Poskanzer K.E."/>
            <person name="Rollins M."/>
            <person name="Thuy-Boun P.S."/>
        </authorList>
    </citation>
    <scope>NUCLEOTIDE SEQUENCE [LARGE SCALE GENOMIC DNA]</scope>
    <source>
        <strain evidence="14">F_SG_1</strain>
        <tissue evidence="14">Salivary glands</tissue>
    </source>
</reference>
<keyword evidence="8" id="KW-0391">Immunity</keyword>
<dbReference type="FunFam" id="1.10.150.50:FF:000056">
    <property type="entry name" value="Ectoderm-expressed 4, isoform D"/>
    <property type="match status" value="1"/>
</dbReference>
<protein>
    <recommendedName>
        <fullName evidence="3">ADP-ribosyl cyclase/cyclic ADP-ribose hydrolase</fullName>
        <ecNumber evidence="3">3.2.2.6</ecNumber>
    </recommendedName>
</protein>
<dbReference type="Pfam" id="PF07647">
    <property type="entry name" value="SAM_2"/>
    <property type="match status" value="2"/>
</dbReference>
<dbReference type="Gene3D" id="3.40.50.10140">
    <property type="entry name" value="Toll/interleukin-1 receptor homology (TIR) domain"/>
    <property type="match status" value="1"/>
</dbReference>
<dbReference type="InterPro" id="IPR035897">
    <property type="entry name" value="Toll_tir_struct_dom_sf"/>
</dbReference>
<dbReference type="CDD" id="cd09502">
    <property type="entry name" value="SAM_SARM1-like_repeat2"/>
    <property type="match status" value="1"/>
</dbReference>
<dbReference type="CDD" id="cd09501">
    <property type="entry name" value="SAM_SARM1-like_repeat1"/>
    <property type="match status" value="1"/>
</dbReference>
<dbReference type="FunFam" id="1.10.150.50:FF:000043">
    <property type="entry name" value="Sterile alpha and TIR motif-containing 1"/>
    <property type="match status" value="1"/>
</dbReference>
<dbReference type="GO" id="GO:0048678">
    <property type="term" value="P:response to axon injury"/>
    <property type="evidence" value="ECO:0007669"/>
    <property type="project" value="InterPro"/>
</dbReference>
<feature type="compositionally biased region" description="Polar residues" evidence="11">
    <location>
        <begin position="1145"/>
        <end position="1156"/>
    </location>
</feature>
<dbReference type="GO" id="GO:0005737">
    <property type="term" value="C:cytoplasm"/>
    <property type="evidence" value="ECO:0007669"/>
    <property type="project" value="UniProtKB-SubCell"/>
</dbReference>
<dbReference type="PANTHER" id="PTHR22998:SF1">
    <property type="entry name" value="NAD(+) HYDROLASE SARM1"/>
    <property type="match status" value="1"/>
</dbReference>
<dbReference type="EC" id="3.2.2.6" evidence="3"/>
<evidence type="ECO:0000313" key="15">
    <source>
        <dbReference type="Proteomes" id="UP001321473"/>
    </source>
</evidence>
<evidence type="ECO:0000256" key="11">
    <source>
        <dbReference type="SAM" id="MobiDB-lite"/>
    </source>
</evidence>
<dbReference type="GO" id="GO:0007165">
    <property type="term" value="P:signal transduction"/>
    <property type="evidence" value="ECO:0007669"/>
    <property type="project" value="InterPro"/>
</dbReference>
<dbReference type="GO" id="GO:0030425">
    <property type="term" value="C:dendrite"/>
    <property type="evidence" value="ECO:0007669"/>
    <property type="project" value="TreeGrafter"/>
</dbReference>
<keyword evidence="5" id="KW-0399">Innate immunity</keyword>
<sequence length="1182" mass="130022">MEKHAGCHVARRRRAAATKSSRGKRRERGRQQPRSATRRLPAGILTTCRCTSNSGHRRLSSLAVDRRAVSEFRAGRSVSRLPSSSSRAGRQMADISPERPPTPPKSAPMNSSNGAGNGADISSVVENLAKASQLSDKMNTVSSSSYSASEKHSSSSQVVKSSTTSSSSSSGSLLNKKSQMLHHSLASSQQQTQQQKEEQQQLFQQENRSTNYSRSVSVSSSSDSRLKTISSQRGFSVDCGVPEVPEDGGRVRESTPSEVRFEQKRVTSSAKSKLVADGVTAEKSATTNKELKRIQAGDITFQEKQHSQAMKARMEGEGFSAEKMAATKQDQKQLKVGDTLHQQQKTASASAAKMSTDDYTAEQISMAKKEERQLYTQGVLQQEKSAASSASSKVFISSKGVSKTSASHQSVKHMDYSSGGSSCASPIVTSPSQEMFNSSLPPLPSNQRLAVSQGLVEELDGLRSPLAQSEVEKAISRFASRMALCVEQLKSAAEEEALDLLGNMSVIIRKAWAVPTYGHDLGFTMCNILRTNGGLDIILKNCSSGSEELQFASAKLLEQCLSTENRSYVVEHGLEAVVQVACACSFNNQVSYSRVGTGILCHLFKHSETTCSELIRLGALKSILYDCRTSDVETLRHCASALANLSLYGGPENHQAMIKHKAPMWLFPLAFNLDDNIKYYACLAIAALVANKEIEAAVMKSGTLDLVEPFVTSHHPEEFAKSHVAHVHGQSKDWLLRFVPVLDSNREEARSLAAFHFAMEAGIKKRQGNTSVFAEIGALEALRKVASSPNAIASKFAAQALQLIGEEVPHKLSQQVPLWTVEDVKEWVKQIGFTNYASEFVNSRVDGDLLLQLDEPMLKEDIGIKNGILRRRFLRELSQLKRMADYSSVDTTNVNQILQSLGTDFSQYTYRMLQSGVDKDSLKLLNDDQLFKECGIDNSIHRLRIGQAIRCLNQSADEVDEIERNKSLDVFVSYRRSNGSQLASLLKVHLQLRGFSVFIDVERLEAGKFDNNLLNSIRQAKHFLLVLTPNALDRCMGDTDRKDWVHREIVEALQSQCNIIPILDNFQWPESEVLPEDMRAVCYFNGVRWIHDYQDACVDKLERFMRGEMNVRSDGPLGRYVGMGPGTPGTPSTMASCRAAVYQRSASNDSAKGSTCSDRESSNGRAAPTEQPQPQLPAQPHC</sequence>
<evidence type="ECO:0000256" key="9">
    <source>
        <dbReference type="ARBA" id="ARBA00023027"/>
    </source>
</evidence>
<feature type="compositionally biased region" description="Low complexity" evidence="11">
    <location>
        <begin position="342"/>
        <end position="354"/>
    </location>
</feature>
<dbReference type="SMART" id="SM00454">
    <property type="entry name" value="SAM"/>
    <property type="match status" value="2"/>
</dbReference>
<feature type="compositionally biased region" description="Basic and acidic residues" evidence="11">
    <location>
        <begin position="247"/>
        <end position="257"/>
    </location>
</feature>
<dbReference type="PANTHER" id="PTHR22998">
    <property type="entry name" value="SARM1"/>
    <property type="match status" value="1"/>
</dbReference>
<evidence type="ECO:0000256" key="8">
    <source>
        <dbReference type="ARBA" id="ARBA00022859"/>
    </source>
</evidence>
<evidence type="ECO:0000256" key="1">
    <source>
        <dbReference type="ARBA" id="ARBA00004496"/>
    </source>
</evidence>
<evidence type="ECO:0000256" key="7">
    <source>
        <dbReference type="ARBA" id="ARBA00022801"/>
    </source>
</evidence>
<evidence type="ECO:0000256" key="6">
    <source>
        <dbReference type="ARBA" id="ARBA00022737"/>
    </source>
</evidence>
<keyword evidence="6" id="KW-0677">Repeat</keyword>
<name>A0AAQ4ECS4_AMBAM</name>
<feature type="region of interest" description="Disordered" evidence="11">
    <location>
        <begin position="73"/>
        <end position="120"/>
    </location>
</feature>
<feature type="compositionally biased region" description="Low complexity" evidence="11">
    <location>
        <begin position="143"/>
        <end position="178"/>
    </location>
</feature>
<keyword evidence="4" id="KW-0963">Cytoplasm</keyword>
<dbReference type="PROSITE" id="PS50105">
    <property type="entry name" value="SAM_DOMAIN"/>
    <property type="match status" value="2"/>
</dbReference>
<dbReference type="InterPro" id="IPR039184">
    <property type="entry name" value="SARM1"/>
</dbReference>
<dbReference type="FunFam" id="3.40.50.10140:FF:000012">
    <property type="entry name" value="Sterile alpha and TIR motif-containing protein"/>
    <property type="match status" value="1"/>
</dbReference>
<feature type="domain" description="SAM" evidence="13">
    <location>
        <begin position="819"/>
        <end position="883"/>
    </location>
</feature>
<dbReference type="GO" id="GO:0019677">
    <property type="term" value="P:NAD+ catabolic process"/>
    <property type="evidence" value="ECO:0007669"/>
    <property type="project" value="UniProtKB-ARBA"/>
</dbReference>
<dbReference type="EMBL" id="JARKHS020018122">
    <property type="protein sequence ID" value="KAK8772556.1"/>
    <property type="molecule type" value="Genomic_DNA"/>
</dbReference>
<evidence type="ECO:0000259" key="12">
    <source>
        <dbReference type="PROSITE" id="PS50104"/>
    </source>
</evidence>
<dbReference type="InterPro" id="IPR016024">
    <property type="entry name" value="ARM-type_fold"/>
</dbReference>
<keyword evidence="7" id="KW-0378">Hydrolase</keyword>
<feature type="compositionally biased region" description="Basic residues" evidence="11">
    <location>
        <begin position="9"/>
        <end position="28"/>
    </location>
</feature>
<dbReference type="InterPro" id="IPR011989">
    <property type="entry name" value="ARM-like"/>
</dbReference>
<evidence type="ECO:0000256" key="4">
    <source>
        <dbReference type="ARBA" id="ARBA00022490"/>
    </source>
</evidence>
<keyword evidence="9" id="KW-0520">NAD</keyword>
<dbReference type="SMART" id="SM00255">
    <property type="entry name" value="TIR"/>
    <property type="match status" value="1"/>
</dbReference>
<dbReference type="GO" id="GO:0061809">
    <property type="term" value="F:NAD+ nucleosidase activity, cyclic ADP-ribose generating"/>
    <property type="evidence" value="ECO:0007669"/>
    <property type="project" value="UniProtKB-EC"/>
</dbReference>
<dbReference type="InterPro" id="IPR000157">
    <property type="entry name" value="TIR_dom"/>
</dbReference>
<evidence type="ECO:0000256" key="3">
    <source>
        <dbReference type="ARBA" id="ARBA00011982"/>
    </source>
</evidence>
<dbReference type="SUPFAM" id="SSF48371">
    <property type="entry name" value="ARM repeat"/>
    <property type="match status" value="1"/>
</dbReference>
<evidence type="ECO:0000256" key="5">
    <source>
        <dbReference type="ARBA" id="ARBA00022588"/>
    </source>
</evidence>
<feature type="region of interest" description="Disordered" evidence="11">
    <location>
        <begin position="318"/>
        <end position="356"/>
    </location>
</feature>
<dbReference type="CDD" id="cd24153">
    <property type="entry name" value="SARM1_N"/>
    <property type="match status" value="1"/>
</dbReference>
<feature type="compositionally biased region" description="Low complexity" evidence="11">
    <location>
        <begin position="189"/>
        <end position="206"/>
    </location>
</feature>
<proteinExistence type="inferred from homology"/>
<comment type="subcellular location">
    <subcellularLocation>
        <location evidence="1">Cytoplasm</location>
    </subcellularLocation>
</comment>
<feature type="compositionally biased region" description="Low complexity" evidence="11">
    <location>
        <begin position="76"/>
        <end position="90"/>
    </location>
</feature>
<feature type="region of interest" description="Disordered" evidence="11">
    <location>
        <begin position="143"/>
        <end position="257"/>
    </location>
</feature>
<evidence type="ECO:0000313" key="14">
    <source>
        <dbReference type="EMBL" id="KAK8772556.1"/>
    </source>
</evidence>
<comment type="caution">
    <text evidence="14">The sequence shown here is derived from an EMBL/GenBank/DDBJ whole genome shotgun (WGS) entry which is preliminary data.</text>
</comment>
<dbReference type="InterPro" id="IPR013761">
    <property type="entry name" value="SAM/pointed_sf"/>
</dbReference>
<feature type="compositionally biased region" description="Low complexity" evidence="11">
    <location>
        <begin position="213"/>
        <end position="223"/>
    </location>
</feature>
<feature type="region of interest" description="Disordered" evidence="11">
    <location>
        <begin position="1"/>
        <end position="56"/>
    </location>
</feature>
<dbReference type="GO" id="GO:0035591">
    <property type="term" value="F:signaling adaptor activity"/>
    <property type="evidence" value="ECO:0007669"/>
    <property type="project" value="InterPro"/>
</dbReference>
<feature type="domain" description="TIR" evidence="12">
    <location>
        <begin position="966"/>
        <end position="1109"/>
    </location>
</feature>
<feature type="domain" description="SAM" evidence="13">
    <location>
        <begin position="889"/>
        <end position="955"/>
    </location>
</feature>
<dbReference type="Proteomes" id="UP001321473">
    <property type="component" value="Unassembled WGS sequence"/>
</dbReference>
<feature type="region of interest" description="Disordered" evidence="11">
    <location>
        <begin position="1145"/>
        <end position="1182"/>
    </location>
</feature>
<dbReference type="GO" id="GO:0045087">
    <property type="term" value="P:innate immune response"/>
    <property type="evidence" value="ECO:0007669"/>
    <property type="project" value="UniProtKB-KW"/>
</dbReference>
<dbReference type="PROSITE" id="PS50104">
    <property type="entry name" value="TIR"/>
    <property type="match status" value="1"/>
</dbReference>
<dbReference type="Gene3D" id="1.10.150.50">
    <property type="entry name" value="Transcription Factor, Ets-1"/>
    <property type="match status" value="2"/>
</dbReference>
<keyword evidence="15" id="KW-1185">Reference proteome</keyword>
<dbReference type="SUPFAM" id="SSF52200">
    <property type="entry name" value="Toll/Interleukin receptor TIR domain"/>
    <property type="match status" value="1"/>
</dbReference>
<dbReference type="GO" id="GO:0003953">
    <property type="term" value="F:NAD+ nucleosidase activity"/>
    <property type="evidence" value="ECO:0007669"/>
    <property type="project" value="InterPro"/>
</dbReference>
<comment type="similarity">
    <text evidence="2">Belongs to the SARM1 family.</text>
</comment>
<dbReference type="Gene3D" id="1.25.10.10">
    <property type="entry name" value="Leucine-rich Repeat Variant"/>
    <property type="match status" value="1"/>
</dbReference>
<evidence type="ECO:0000256" key="10">
    <source>
        <dbReference type="ARBA" id="ARBA00047304"/>
    </source>
</evidence>